<dbReference type="EMBL" id="JACIJP010000003">
    <property type="protein sequence ID" value="MBB6124381.1"/>
    <property type="molecule type" value="Genomic_DNA"/>
</dbReference>
<dbReference type="AlphaFoldDB" id="A0A841J880"/>
<proteinExistence type="predicted"/>
<evidence type="ECO:0000313" key="3">
    <source>
        <dbReference type="Proteomes" id="UP000552700"/>
    </source>
</evidence>
<keyword evidence="1" id="KW-0472">Membrane</keyword>
<keyword evidence="1" id="KW-0812">Transmembrane</keyword>
<keyword evidence="1" id="KW-1133">Transmembrane helix</keyword>
<sequence>MPAGLTMNFVLSVLMLAGFALVGGGVFLLTKKRQAKQGILMLIAAVVMFANVAVWVWPT</sequence>
<evidence type="ECO:0000313" key="2">
    <source>
        <dbReference type="EMBL" id="MBB6124381.1"/>
    </source>
</evidence>
<accession>A0A841J880</accession>
<feature type="transmembrane region" description="Helical" evidence="1">
    <location>
        <begin position="38"/>
        <end position="57"/>
    </location>
</feature>
<dbReference type="NCBIfam" id="TIGR01167">
    <property type="entry name" value="LPXTG_anchor"/>
    <property type="match status" value="1"/>
</dbReference>
<protein>
    <submittedName>
        <fullName evidence="2">LPXTG-motif cell wall-anchored protein</fullName>
    </submittedName>
</protein>
<name>A0A841J880_9SPHN</name>
<comment type="caution">
    <text evidence="2">The sequence shown here is derived from an EMBL/GenBank/DDBJ whole genome shotgun (WGS) entry which is preliminary data.</text>
</comment>
<reference evidence="2 3" key="1">
    <citation type="submission" date="2020-08" db="EMBL/GenBank/DDBJ databases">
        <title>Genomic Encyclopedia of Type Strains, Phase IV (KMG-IV): sequencing the most valuable type-strain genomes for metagenomic binning, comparative biology and taxonomic classification.</title>
        <authorList>
            <person name="Goeker M."/>
        </authorList>
    </citation>
    <scope>NUCLEOTIDE SEQUENCE [LARGE SCALE GENOMIC DNA]</scope>
    <source>
        <strain evidence="2 3">DSM 102255</strain>
    </source>
</reference>
<organism evidence="2 3">
    <name type="scientific">Sphingobium subterraneum</name>
    <dbReference type="NCBI Taxonomy" id="627688"/>
    <lineage>
        <taxon>Bacteria</taxon>
        <taxon>Pseudomonadati</taxon>
        <taxon>Pseudomonadota</taxon>
        <taxon>Alphaproteobacteria</taxon>
        <taxon>Sphingomonadales</taxon>
        <taxon>Sphingomonadaceae</taxon>
        <taxon>Sphingobium</taxon>
    </lineage>
</organism>
<keyword evidence="3" id="KW-1185">Reference proteome</keyword>
<dbReference type="Proteomes" id="UP000552700">
    <property type="component" value="Unassembled WGS sequence"/>
</dbReference>
<dbReference type="RefSeq" id="WP_343056715.1">
    <property type="nucleotide sequence ID" value="NZ_JACIJP010000003.1"/>
</dbReference>
<evidence type="ECO:0000256" key="1">
    <source>
        <dbReference type="SAM" id="Phobius"/>
    </source>
</evidence>
<feature type="transmembrane region" description="Helical" evidence="1">
    <location>
        <begin position="6"/>
        <end position="29"/>
    </location>
</feature>
<gene>
    <name evidence="2" type="ORF">FHS92_002126</name>
</gene>